<reference evidence="1 2" key="1">
    <citation type="journal article" date="2019" name="Emerg. Microbes Infect.">
        <title>Comprehensive subspecies identification of 175 nontuberculous mycobacteria species based on 7547 genomic profiles.</title>
        <authorList>
            <person name="Matsumoto Y."/>
            <person name="Kinjo T."/>
            <person name="Motooka D."/>
            <person name="Nabeya D."/>
            <person name="Jung N."/>
            <person name="Uechi K."/>
            <person name="Horii T."/>
            <person name="Iida T."/>
            <person name="Fujita J."/>
            <person name="Nakamura S."/>
        </authorList>
    </citation>
    <scope>NUCLEOTIDE SEQUENCE [LARGE SCALE GENOMIC DNA]</scope>
    <source>
        <strain evidence="1 2">JCM 6396</strain>
    </source>
</reference>
<gene>
    <name evidence="1" type="ORF">MDUV_35280</name>
</gene>
<protein>
    <submittedName>
        <fullName evidence="1">Uncharacterized protein</fullName>
    </submittedName>
</protein>
<dbReference type="RefSeq" id="WP_098004000.1">
    <property type="nucleotide sequence ID" value="NZ_AP022563.1"/>
</dbReference>
<dbReference type="EMBL" id="AP022563">
    <property type="protein sequence ID" value="BBX18668.1"/>
    <property type="molecule type" value="Genomic_DNA"/>
</dbReference>
<evidence type="ECO:0000313" key="2">
    <source>
        <dbReference type="Proteomes" id="UP000467006"/>
    </source>
</evidence>
<name>A0A7I7K527_9MYCO</name>
<proteinExistence type="predicted"/>
<sequence>MDRTELGDVAWELVEHCRAALTDAEANTAFVLLGIGEYGEAMVLALRAVSRSQDPTLPPLLLARLTQLPHTHFVDDEFVALLAALTGGDEHPRAG</sequence>
<keyword evidence="2" id="KW-1185">Reference proteome</keyword>
<dbReference type="OrthoDB" id="4640348at2"/>
<dbReference type="AlphaFoldDB" id="A0A7I7K527"/>
<accession>A0A7I7K527</accession>
<evidence type="ECO:0000313" key="1">
    <source>
        <dbReference type="EMBL" id="BBX18668.1"/>
    </source>
</evidence>
<dbReference type="Proteomes" id="UP000467006">
    <property type="component" value="Chromosome"/>
</dbReference>
<organism evidence="1 2">
    <name type="scientific">Mycolicibacterium duvalii</name>
    <dbReference type="NCBI Taxonomy" id="39688"/>
    <lineage>
        <taxon>Bacteria</taxon>
        <taxon>Bacillati</taxon>
        <taxon>Actinomycetota</taxon>
        <taxon>Actinomycetes</taxon>
        <taxon>Mycobacteriales</taxon>
        <taxon>Mycobacteriaceae</taxon>
        <taxon>Mycolicibacterium</taxon>
    </lineage>
</organism>
<dbReference type="KEGG" id="mdu:MDUV_35280"/>